<comment type="caution">
    <text evidence="10">The sequence shown here is derived from an EMBL/GenBank/DDBJ whole genome shotgun (WGS) entry which is preliminary data.</text>
</comment>
<evidence type="ECO:0000256" key="9">
    <source>
        <dbReference type="PIRSR" id="PIRSR001357-50"/>
    </source>
</evidence>
<dbReference type="CDD" id="cd00959">
    <property type="entry name" value="DeoC"/>
    <property type="match status" value="1"/>
</dbReference>
<evidence type="ECO:0000256" key="4">
    <source>
        <dbReference type="ARBA" id="ARBA00023239"/>
    </source>
</evidence>
<keyword evidence="4" id="KW-0456">Lyase</keyword>
<dbReference type="OrthoDB" id="70823at2759"/>
<gene>
    <name evidence="10" type="ORF">EMCG_04753</name>
</gene>
<dbReference type="InterPro" id="IPR013785">
    <property type="entry name" value="Aldolase_TIM"/>
</dbReference>
<evidence type="ECO:0000313" key="11">
    <source>
        <dbReference type="Proteomes" id="UP000034164"/>
    </source>
</evidence>
<evidence type="ECO:0000256" key="7">
    <source>
        <dbReference type="ARBA" id="ARBA00048791"/>
    </source>
</evidence>
<protein>
    <recommendedName>
        <fullName evidence="2">deoxyribose-phosphate aldolase</fullName>
        <ecNumber evidence="2">4.1.2.4</ecNumber>
    </recommendedName>
    <alternativeName>
        <fullName evidence="6">2-deoxy-D-ribose 5-phosphate aldolase</fullName>
    </alternativeName>
</protein>
<dbReference type="InterPro" id="IPR028581">
    <property type="entry name" value="DeoC_typeI"/>
</dbReference>
<name>A0A0G2J738_9EURO</name>
<keyword evidence="5 9" id="KW-0704">Schiff base</keyword>
<dbReference type="EMBL" id="LCZI01001523">
    <property type="protein sequence ID" value="KKZ60576.1"/>
    <property type="molecule type" value="Genomic_DNA"/>
</dbReference>
<dbReference type="NCBIfam" id="TIGR00126">
    <property type="entry name" value="deoC"/>
    <property type="match status" value="1"/>
</dbReference>
<comment type="similarity">
    <text evidence="1">Belongs to the DeoC/FbaB aldolase family. DeoC type 1 subfamily.</text>
</comment>
<dbReference type="SMART" id="SM01133">
    <property type="entry name" value="DeoC"/>
    <property type="match status" value="1"/>
</dbReference>
<dbReference type="GO" id="GO:0009264">
    <property type="term" value="P:deoxyribonucleotide catabolic process"/>
    <property type="evidence" value="ECO:0007669"/>
    <property type="project" value="InterPro"/>
</dbReference>
<dbReference type="GO" id="GO:0005737">
    <property type="term" value="C:cytoplasm"/>
    <property type="evidence" value="ECO:0007669"/>
    <property type="project" value="InterPro"/>
</dbReference>
<evidence type="ECO:0000256" key="6">
    <source>
        <dbReference type="ARBA" id="ARBA00032755"/>
    </source>
</evidence>
<dbReference type="Pfam" id="PF01791">
    <property type="entry name" value="DeoC"/>
    <property type="match status" value="1"/>
</dbReference>
<proteinExistence type="inferred from homology"/>
<keyword evidence="3" id="KW-0963">Cytoplasm</keyword>
<dbReference type="AlphaFoldDB" id="A0A0G2J738"/>
<comment type="catalytic activity">
    <reaction evidence="7">
        <text>2-deoxy-D-ribose 5-phosphate = D-glyceraldehyde 3-phosphate + acetaldehyde</text>
        <dbReference type="Rhea" id="RHEA:12821"/>
        <dbReference type="ChEBI" id="CHEBI:15343"/>
        <dbReference type="ChEBI" id="CHEBI:59776"/>
        <dbReference type="ChEBI" id="CHEBI:62877"/>
        <dbReference type="EC" id="4.1.2.4"/>
    </reaction>
</comment>
<dbReference type="Gene3D" id="3.20.20.70">
    <property type="entry name" value="Aldolase class I"/>
    <property type="match status" value="1"/>
</dbReference>
<dbReference type="PANTHER" id="PTHR10889:SF1">
    <property type="entry name" value="DEOXYRIBOSE-PHOSPHATE ALDOLASE"/>
    <property type="match status" value="1"/>
</dbReference>
<evidence type="ECO:0000256" key="8">
    <source>
        <dbReference type="ARBA" id="ARBA00056337"/>
    </source>
</evidence>
<comment type="function">
    <text evidence="8">Catalyzes a reversible aldol reaction between acetaldehyde and D-glyceraldehyde 3-phosphate to generate 2-deoxy-D-ribose 5-phosphate.</text>
</comment>
<dbReference type="UniPathway" id="UPA00002">
    <property type="reaction ID" value="UER00468"/>
</dbReference>
<dbReference type="HAMAP" id="MF_00114">
    <property type="entry name" value="DeoC_type1"/>
    <property type="match status" value="1"/>
</dbReference>
<dbReference type="Proteomes" id="UP000034164">
    <property type="component" value="Unassembled WGS sequence"/>
</dbReference>
<evidence type="ECO:0000256" key="3">
    <source>
        <dbReference type="ARBA" id="ARBA00022490"/>
    </source>
</evidence>
<dbReference type="FunFam" id="3.20.20.70:FF:000198">
    <property type="entry name" value="Deoxyribose-phosphate aldolase"/>
    <property type="match status" value="1"/>
</dbReference>
<dbReference type="SUPFAM" id="SSF51569">
    <property type="entry name" value="Aldolase"/>
    <property type="match status" value="1"/>
</dbReference>
<accession>A0A0G2J738</accession>
<evidence type="ECO:0000313" key="10">
    <source>
        <dbReference type="EMBL" id="KKZ60576.1"/>
    </source>
</evidence>
<reference evidence="11" key="1">
    <citation type="journal article" date="2015" name="PLoS Genet.">
        <title>The dynamic genome and transcriptome of the human fungal pathogen Blastomyces and close relative Emmonsia.</title>
        <authorList>
            <person name="Munoz J.F."/>
            <person name="Gauthier G.M."/>
            <person name="Desjardins C.A."/>
            <person name="Gallo J.E."/>
            <person name="Holder J."/>
            <person name="Sullivan T.D."/>
            <person name="Marty A.J."/>
            <person name="Carmen J.C."/>
            <person name="Chen Z."/>
            <person name="Ding L."/>
            <person name="Gujja S."/>
            <person name="Magrini V."/>
            <person name="Misas E."/>
            <person name="Mitreva M."/>
            <person name="Priest M."/>
            <person name="Saif S."/>
            <person name="Whiston E.A."/>
            <person name="Young S."/>
            <person name="Zeng Q."/>
            <person name="Goldman W.E."/>
            <person name="Mardis E.R."/>
            <person name="Taylor J.W."/>
            <person name="McEwen J.G."/>
            <person name="Clay O.K."/>
            <person name="Klein B.S."/>
            <person name="Cuomo C.A."/>
        </authorList>
    </citation>
    <scope>NUCLEOTIDE SEQUENCE [LARGE SCALE GENOMIC DNA]</scope>
    <source>
        <strain evidence="11">UAMH 3008</strain>
    </source>
</reference>
<dbReference type="VEuPathDB" id="FungiDB:EMCG_04753"/>
<feature type="active site" description="Proton donor/acceptor" evidence="9">
    <location>
        <position position="231"/>
    </location>
</feature>
<dbReference type="GO" id="GO:0016052">
    <property type="term" value="P:carbohydrate catabolic process"/>
    <property type="evidence" value="ECO:0007669"/>
    <property type="project" value="TreeGrafter"/>
</dbReference>
<dbReference type="GO" id="GO:0046386">
    <property type="term" value="P:deoxyribose phosphate catabolic process"/>
    <property type="evidence" value="ECO:0007669"/>
    <property type="project" value="UniProtKB-UniPathway"/>
</dbReference>
<dbReference type="InterPro" id="IPR011343">
    <property type="entry name" value="DeoC"/>
</dbReference>
<organism evidence="10 11">
    <name type="scientific">[Emmonsia] crescens</name>
    <dbReference type="NCBI Taxonomy" id="73230"/>
    <lineage>
        <taxon>Eukaryota</taxon>
        <taxon>Fungi</taxon>
        <taxon>Dikarya</taxon>
        <taxon>Ascomycota</taxon>
        <taxon>Pezizomycotina</taxon>
        <taxon>Eurotiomycetes</taxon>
        <taxon>Eurotiomycetidae</taxon>
        <taxon>Onygenales</taxon>
        <taxon>Ajellomycetaceae</taxon>
        <taxon>Emergomyces</taxon>
    </lineage>
</organism>
<feature type="active site" description="Schiff-base intermediate with acetaldehyde" evidence="9">
    <location>
        <position position="199"/>
    </location>
</feature>
<evidence type="ECO:0000256" key="1">
    <source>
        <dbReference type="ARBA" id="ARBA00010936"/>
    </source>
</evidence>
<dbReference type="EC" id="4.1.2.4" evidence="2"/>
<dbReference type="GO" id="GO:0004139">
    <property type="term" value="F:deoxyribose-phosphate aldolase activity"/>
    <property type="evidence" value="ECO:0007669"/>
    <property type="project" value="UniProtKB-EC"/>
</dbReference>
<dbReference type="PANTHER" id="PTHR10889">
    <property type="entry name" value="DEOXYRIBOSE-PHOSPHATE ALDOLASE"/>
    <property type="match status" value="1"/>
</dbReference>
<dbReference type="InterPro" id="IPR002915">
    <property type="entry name" value="DeoC/FbaB/LacD_aldolase"/>
</dbReference>
<evidence type="ECO:0000256" key="5">
    <source>
        <dbReference type="ARBA" id="ARBA00023270"/>
    </source>
</evidence>
<dbReference type="PIRSF" id="PIRSF001357">
    <property type="entry name" value="DeoC"/>
    <property type="match status" value="1"/>
</dbReference>
<sequence length="279" mass="28974">MATSIPATDSEWSTLISQTLADLPQINITNYPPPADPLTSIPKAIDHTQLSLTATEAQIDTLCTEAIKYNFATVCVRANYVSQAVVRLKGTSIGVACVIGFHEGTYSIADKVSETQGAILDGASELDMVVNYPLLKEGKYTDVYEDVLAVRKASEPTPEGGNVARKVGLKVILETSQLSREQIVAGCVISCLAGADFVKTSTGFNGSGASVENVALMRAVCETFGSGVKVKASGGVRTAGDCVNMMRAGAERIGASAGVKIVEELSGNGASAARGDGGY</sequence>
<evidence type="ECO:0000256" key="2">
    <source>
        <dbReference type="ARBA" id="ARBA00012515"/>
    </source>
</evidence>